<dbReference type="EC" id="2.3.-.-" evidence="2"/>
<dbReference type="EMBL" id="JBHUOM010000006">
    <property type="protein sequence ID" value="MFD2934790.1"/>
    <property type="molecule type" value="Genomic_DNA"/>
</dbReference>
<dbReference type="RefSeq" id="WP_381501456.1">
    <property type="nucleotide sequence ID" value="NZ_JBHUOM010000006.1"/>
</dbReference>
<protein>
    <submittedName>
        <fullName evidence="2">GNAT family N-acetyltransferase</fullName>
        <ecNumber evidence="2">2.3.-.-</ecNumber>
    </submittedName>
</protein>
<dbReference type="InterPro" id="IPR016181">
    <property type="entry name" value="Acyl_CoA_acyltransferase"/>
</dbReference>
<evidence type="ECO:0000313" key="3">
    <source>
        <dbReference type="Proteomes" id="UP001597512"/>
    </source>
</evidence>
<gene>
    <name evidence="2" type="ORF">ACFS25_13430</name>
</gene>
<proteinExistence type="predicted"/>
<dbReference type="PANTHER" id="PTHR43617">
    <property type="entry name" value="L-AMINO ACID N-ACETYLTRANSFERASE"/>
    <property type="match status" value="1"/>
</dbReference>
<dbReference type="Pfam" id="PF00583">
    <property type="entry name" value="Acetyltransf_1"/>
    <property type="match status" value="1"/>
</dbReference>
<keyword evidence="2" id="KW-0012">Acyltransferase</keyword>
<evidence type="ECO:0000259" key="1">
    <source>
        <dbReference type="PROSITE" id="PS51186"/>
    </source>
</evidence>
<dbReference type="PROSITE" id="PS51186">
    <property type="entry name" value="GNAT"/>
    <property type="match status" value="1"/>
</dbReference>
<evidence type="ECO:0000313" key="2">
    <source>
        <dbReference type="EMBL" id="MFD2934790.1"/>
    </source>
</evidence>
<dbReference type="Proteomes" id="UP001597512">
    <property type="component" value="Unassembled WGS sequence"/>
</dbReference>
<dbReference type="InterPro" id="IPR000182">
    <property type="entry name" value="GNAT_dom"/>
</dbReference>
<dbReference type="GO" id="GO:0016746">
    <property type="term" value="F:acyltransferase activity"/>
    <property type="evidence" value="ECO:0007669"/>
    <property type="project" value="UniProtKB-KW"/>
</dbReference>
<feature type="domain" description="N-acetyltransferase" evidence="1">
    <location>
        <begin position="1"/>
        <end position="164"/>
    </location>
</feature>
<keyword evidence="3" id="KW-1185">Reference proteome</keyword>
<comment type="caution">
    <text evidence="2">The sequence shown here is derived from an EMBL/GenBank/DDBJ whole genome shotgun (WGS) entry which is preliminary data.</text>
</comment>
<accession>A0ABW6AKT5</accession>
<dbReference type="CDD" id="cd04301">
    <property type="entry name" value="NAT_SF"/>
    <property type="match status" value="1"/>
</dbReference>
<dbReference type="InterPro" id="IPR050276">
    <property type="entry name" value="MshD_Acetyltransferase"/>
</dbReference>
<dbReference type="Gene3D" id="3.40.630.30">
    <property type="match status" value="1"/>
</dbReference>
<dbReference type="SUPFAM" id="SSF55729">
    <property type="entry name" value="Acyl-CoA N-acyltransferases (Nat)"/>
    <property type="match status" value="1"/>
</dbReference>
<name>A0ABW6AKT5_9BACT</name>
<organism evidence="2 3">
    <name type="scientific">Spirosoma flavum</name>
    <dbReference type="NCBI Taxonomy" id="2048557"/>
    <lineage>
        <taxon>Bacteria</taxon>
        <taxon>Pseudomonadati</taxon>
        <taxon>Bacteroidota</taxon>
        <taxon>Cytophagia</taxon>
        <taxon>Cytophagales</taxon>
        <taxon>Cytophagaceae</taxon>
        <taxon>Spirosoma</taxon>
    </lineage>
</organism>
<sequence length="173" mass="19564">MLVRKATIDDLPDLVDLHKEVARVSQGIARIETEVTEAYIYALYQQIAQQGLMLIAVSTTTNELIAEMHASKYGLHIFNHILTNLTIVVKPFYQGKGIGKALFEAFLQEVDDNWPEVGRVELESRSSNQKSVGLYKSLGFIEEGRMSNKTRNVNGVYEDSLLFARIKPDFHFS</sequence>
<keyword evidence="2" id="KW-0808">Transferase</keyword>
<reference evidence="3" key="1">
    <citation type="journal article" date="2019" name="Int. J. Syst. Evol. Microbiol.">
        <title>The Global Catalogue of Microorganisms (GCM) 10K type strain sequencing project: providing services to taxonomists for standard genome sequencing and annotation.</title>
        <authorList>
            <consortium name="The Broad Institute Genomics Platform"/>
            <consortium name="The Broad Institute Genome Sequencing Center for Infectious Disease"/>
            <person name="Wu L."/>
            <person name="Ma J."/>
        </authorList>
    </citation>
    <scope>NUCLEOTIDE SEQUENCE [LARGE SCALE GENOMIC DNA]</scope>
    <source>
        <strain evidence="3">KCTC 52490</strain>
    </source>
</reference>